<evidence type="ECO:0000313" key="12">
    <source>
        <dbReference type="EMBL" id="KPM42081.1"/>
    </source>
</evidence>
<evidence type="ECO:0000256" key="7">
    <source>
        <dbReference type="ARBA" id="ARBA00022989"/>
    </source>
</evidence>
<evidence type="ECO:0000256" key="5">
    <source>
        <dbReference type="ARBA" id="ARBA00022692"/>
    </source>
</evidence>
<evidence type="ECO:0000256" key="4">
    <source>
        <dbReference type="ARBA" id="ARBA00022630"/>
    </source>
</evidence>
<comment type="cofactor">
    <cofactor evidence="1">
        <name>FAD</name>
        <dbReference type="ChEBI" id="CHEBI:57692"/>
    </cofactor>
</comment>
<dbReference type="STRING" id="78410.A0A0P7B8E6"/>
<reference evidence="12 13" key="1">
    <citation type="submission" date="2015-09" db="EMBL/GenBank/DDBJ databases">
        <title>Draft genome of a European isolate of the apple canker pathogen Neonectria ditissima.</title>
        <authorList>
            <person name="Gomez-Cortecero A."/>
            <person name="Harrison R.J."/>
            <person name="Armitage A.D."/>
        </authorList>
    </citation>
    <scope>NUCLEOTIDE SEQUENCE [LARGE SCALE GENOMIC DNA]</scope>
    <source>
        <strain evidence="12 13">R09/05</strain>
    </source>
</reference>
<keyword evidence="4" id="KW-0285">Flavoprotein</keyword>
<evidence type="ECO:0000256" key="2">
    <source>
        <dbReference type="ARBA" id="ARBA00004370"/>
    </source>
</evidence>
<dbReference type="GO" id="GO:0004497">
    <property type="term" value="F:monooxygenase activity"/>
    <property type="evidence" value="ECO:0007669"/>
    <property type="project" value="UniProtKB-KW"/>
</dbReference>
<dbReference type="GO" id="GO:0016020">
    <property type="term" value="C:membrane"/>
    <property type="evidence" value="ECO:0007669"/>
    <property type="project" value="UniProtKB-SubCell"/>
</dbReference>
<keyword evidence="6" id="KW-0274">FAD</keyword>
<evidence type="ECO:0000259" key="11">
    <source>
        <dbReference type="Pfam" id="PF01494"/>
    </source>
</evidence>
<dbReference type="PANTHER" id="PTHR47356:SF2">
    <property type="entry name" value="FAD-BINDING DOMAIN-CONTAINING PROTEIN-RELATED"/>
    <property type="match status" value="1"/>
</dbReference>
<evidence type="ECO:0000256" key="3">
    <source>
        <dbReference type="ARBA" id="ARBA00007992"/>
    </source>
</evidence>
<dbReference type="Pfam" id="PF01494">
    <property type="entry name" value="FAD_binding_3"/>
    <property type="match status" value="2"/>
</dbReference>
<organism evidence="12 13">
    <name type="scientific">Neonectria ditissima</name>
    <dbReference type="NCBI Taxonomy" id="78410"/>
    <lineage>
        <taxon>Eukaryota</taxon>
        <taxon>Fungi</taxon>
        <taxon>Dikarya</taxon>
        <taxon>Ascomycota</taxon>
        <taxon>Pezizomycotina</taxon>
        <taxon>Sordariomycetes</taxon>
        <taxon>Hypocreomycetidae</taxon>
        <taxon>Hypocreales</taxon>
        <taxon>Nectriaceae</taxon>
        <taxon>Neonectria</taxon>
    </lineage>
</organism>
<dbReference type="Gene3D" id="3.50.50.60">
    <property type="entry name" value="FAD/NAD(P)-binding domain"/>
    <property type="match status" value="1"/>
</dbReference>
<evidence type="ECO:0000313" key="13">
    <source>
        <dbReference type="Proteomes" id="UP000050424"/>
    </source>
</evidence>
<evidence type="ECO:0000256" key="6">
    <source>
        <dbReference type="ARBA" id="ARBA00022827"/>
    </source>
</evidence>
<keyword evidence="10" id="KW-0472">Membrane</keyword>
<evidence type="ECO:0000256" key="9">
    <source>
        <dbReference type="ARBA" id="ARBA00023033"/>
    </source>
</evidence>
<comment type="similarity">
    <text evidence="3">Belongs to the paxM FAD-dependent monooxygenase family.</text>
</comment>
<dbReference type="Proteomes" id="UP000050424">
    <property type="component" value="Unassembled WGS sequence"/>
</dbReference>
<name>A0A0P7B8E6_9HYPO</name>
<dbReference type="SUPFAM" id="SSF51905">
    <property type="entry name" value="FAD/NAD(P)-binding domain"/>
    <property type="match status" value="1"/>
</dbReference>
<evidence type="ECO:0000256" key="1">
    <source>
        <dbReference type="ARBA" id="ARBA00001974"/>
    </source>
</evidence>
<dbReference type="AlphaFoldDB" id="A0A0P7B8E6"/>
<accession>A0A0P7B8E6</accession>
<dbReference type="PANTHER" id="PTHR47356">
    <property type="entry name" value="FAD-DEPENDENT MONOOXYGENASE ASQG-RELATED"/>
    <property type="match status" value="1"/>
</dbReference>
<evidence type="ECO:0000256" key="8">
    <source>
        <dbReference type="ARBA" id="ARBA00023002"/>
    </source>
</evidence>
<proteinExistence type="inferred from homology"/>
<gene>
    <name evidence="12" type="ORF">AK830_g4464</name>
</gene>
<dbReference type="GO" id="GO:0071949">
    <property type="term" value="F:FAD binding"/>
    <property type="evidence" value="ECO:0007669"/>
    <property type="project" value="InterPro"/>
</dbReference>
<keyword evidence="8" id="KW-0560">Oxidoreductase</keyword>
<feature type="domain" description="FAD-binding" evidence="11">
    <location>
        <begin position="290"/>
        <end position="338"/>
    </location>
</feature>
<comment type="caution">
    <text evidence="12">The sequence shown here is derived from an EMBL/GenBank/DDBJ whole genome shotgun (WGS) entry which is preliminary data.</text>
</comment>
<keyword evidence="9" id="KW-0503">Monooxygenase</keyword>
<dbReference type="PRINTS" id="PR00420">
    <property type="entry name" value="RNGMNOXGNASE"/>
</dbReference>
<sequence length="823" mass="90796">MDRTELTVIIVGGSVSGLSLANMLEKAGIRFVLLEANDDIAPQVGASIGLQPNGLRILDQLGCADELISLVDMPLQNSYIRVSDGSAIAHHRNVHDNIMARHGYPTIFIDRQMLLETLYNNLRSKAPVMVGQRVESITRLDDLVEVVTSKGETFRGDILVGADGIFSTVRKEMWRIGNDMSPGYFPLDEGSKVPCDYKCIFGISRPIAALTKGVHYVHNQYYSYLIITGPGGRVYWFLFAKLDTTLFGKDIPRYSKSDEEELARQHASDPITPTVAFGVLYAARTSSVLTPLHEYVYEKWHFERVMTIGDAAHKFEPLTGFGGNSAIETAATLTNYLVSKKDSALSRSEIHDIFSNTQNDRFQRVSSLVADAHARQQNDAHETPLLAFLARVLPRIMSQEATLQLLSNKLVGASRLEMFPVPKRGHSIPYNDELPAKPLRSTWLPTSIAAICQYTLYQFSNKLLLPLEIPSSFAGVPVRRQFLGIGFLDELLSTLVSVFGVPLTGPNQAQKLQLAYFTPVIFSSVVDWTIESYRAGGGGTLISYPSLFGVAYQILGIGRIAPLYNLATLFTHVTHRAFGTAAGRPVAKEVADSLIPSLTLGYILPTVAMFGPFQNKHTWQGFVALWQPFPIIVGLLTSGISPLSKRLASRKDVTAKQTKQREKPQKNATPTSLRLIYAVGATASALAHFWSMYRIWKSPELSFSQVFGRFGGLLSASHASDPQSDILLFFQRDMFLNIASVFVQNIYRIFHLRALGYVTTKEAGIASAATVLAQGIIGPAATQIGLCGWREEVFSRVNRLTYHTQGNGALLGISRLETLLEEK</sequence>
<dbReference type="InterPro" id="IPR050562">
    <property type="entry name" value="FAD_mOase_fung"/>
</dbReference>
<comment type="subcellular location">
    <subcellularLocation>
        <location evidence="2">Membrane</location>
    </subcellularLocation>
</comment>
<dbReference type="OrthoDB" id="16820at2759"/>
<dbReference type="EMBL" id="LKCW01000054">
    <property type="protein sequence ID" value="KPM42081.1"/>
    <property type="molecule type" value="Genomic_DNA"/>
</dbReference>
<evidence type="ECO:0000256" key="10">
    <source>
        <dbReference type="ARBA" id="ARBA00023136"/>
    </source>
</evidence>
<keyword evidence="5" id="KW-0812">Transmembrane</keyword>
<dbReference type="InterPro" id="IPR036188">
    <property type="entry name" value="FAD/NAD-bd_sf"/>
</dbReference>
<keyword evidence="7" id="KW-1133">Transmembrane helix</keyword>
<protein>
    <recommendedName>
        <fullName evidence="11">FAD-binding domain-containing protein</fullName>
    </recommendedName>
</protein>
<keyword evidence="13" id="KW-1185">Reference proteome</keyword>
<dbReference type="InterPro" id="IPR002938">
    <property type="entry name" value="FAD-bd"/>
</dbReference>
<feature type="domain" description="FAD-binding" evidence="11">
    <location>
        <begin position="6"/>
        <end position="172"/>
    </location>
</feature>